<dbReference type="EC" id="2.7.11.1" evidence="1"/>
<feature type="region of interest" description="Disordered" evidence="7">
    <location>
        <begin position="256"/>
        <end position="282"/>
    </location>
</feature>
<sequence>MRTGTLLEGSYRITGHLSRGGMGEIYRAVDESSGNAVAVKVVHDPWLESTTWYMEKQERLISEGRLGQYLRGIRGIPTVHAVGRIDKSWFVVMELVEGRNLTEVLQNFSPLKRRTATAIAIQLGMILEAAHRKEVVHRDVKPDNVLLDDEGMVHLLDLGIALRWWDKPRPAGSRGYAPVEQVKGTAVDQRSDIYALGCLICKMVTNSVPYGKKVNWNVGDEVAEFSEKTTRRLGPGLADLVREMVERDLDRRPGTMGEVLKRLRSSLPEPDSRLDPQAPEYDPERWLRKHLPQRFAAE</sequence>
<name>A0ABN3V0A3_9PSEU</name>
<dbReference type="EMBL" id="BAAAUX010000001">
    <property type="protein sequence ID" value="GAA2773488.1"/>
    <property type="molecule type" value="Genomic_DNA"/>
</dbReference>
<protein>
    <recommendedName>
        <fullName evidence="1">non-specific serine/threonine protein kinase</fullName>
        <ecNumber evidence="1">2.7.11.1</ecNumber>
    </recommendedName>
</protein>
<dbReference type="PANTHER" id="PTHR43289">
    <property type="entry name" value="MITOGEN-ACTIVATED PROTEIN KINASE KINASE KINASE 20-RELATED"/>
    <property type="match status" value="1"/>
</dbReference>
<keyword evidence="3" id="KW-0808">Transferase</keyword>
<dbReference type="InterPro" id="IPR011009">
    <property type="entry name" value="Kinase-like_dom_sf"/>
</dbReference>
<keyword evidence="10" id="KW-1185">Reference proteome</keyword>
<keyword evidence="6" id="KW-0067">ATP-binding</keyword>
<accession>A0ABN3V0A3</accession>
<evidence type="ECO:0000256" key="2">
    <source>
        <dbReference type="ARBA" id="ARBA00022527"/>
    </source>
</evidence>
<evidence type="ECO:0000313" key="10">
    <source>
        <dbReference type="Proteomes" id="UP001500979"/>
    </source>
</evidence>
<evidence type="ECO:0000256" key="1">
    <source>
        <dbReference type="ARBA" id="ARBA00012513"/>
    </source>
</evidence>
<evidence type="ECO:0000256" key="6">
    <source>
        <dbReference type="ARBA" id="ARBA00022840"/>
    </source>
</evidence>
<evidence type="ECO:0000259" key="8">
    <source>
        <dbReference type="PROSITE" id="PS50011"/>
    </source>
</evidence>
<dbReference type="PANTHER" id="PTHR43289:SF6">
    <property type="entry name" value="SERINE_THREONINE-PROTEIN KINASE NEKL-3"/>
    <property type="match status" value="1"/>
</dbReference>
<dbReference type="Pfam" id="PF00069">
    <property type="entry name" value="Pkinase"/>
    <property type="match status" value="1"/>
</dbReference>
<dbReference type="Gene3D" id="3.30.200.20">
    <property type="entry name" value="Phosphorylase Kinase, domain 1"/>
    <property type="match status" value="1"/>
</dbReference>
<dbReference type="PROSITE" id="PS50011">
    <property type="entry name" value="PROTEIN_KINASE_DOM"/>
    <property type="match status" value="1"/>
</dbReference>
<evidence type="ECO:0000256" key="3">
    <source>
        <dbReference type="ARBA" id="ARBA00022679"/>
    </source>
</evidence>
<organism evidence="9 10">
    <name type="scientific">Saccharopolyspora taberi</name>
    <dbReference type="NCBI Taxonomy" id="60895"/>
    <lineage>
        <taxon>Bacteria</taxon>
        <taxon>Bacillati</taxon>
        <taxon>Actinomycetota</taxon>
        <taxon>Actinomycetes</taxon>
        <taxon>Pseudonocardiales</taxon>
        <taxon>Pseudonocardiaceae</taxon>
        <taxon>Saccharopolyspora</taxon>
    </lineage>
</organism>
<keyword evidence="4" id="KW-0547">Nucleotide-binding</keyword>
<keyword evidence="5" id="KW-0418">Kinase</keyword>
<feature type="domain" description="Protein kinase" evidence="8">
    <location>
        <begin position="11"/>
        <end position="267"/>
    </location>
</feature>
<evidence type="ECO:0000256" key="5">
    <source>
        <dbReference type="ARBA" id="ARBA00022777"/>
    </source>
</evidence>
<comment type="caution">
    <text evidence="9">The sequence shown here is derived from an EMBL/GenBank/DDBJ whole genome shotgun (WGS) entry which is preliminary data.</text>
</comment>
<gene>
    <name evidence="9" type="ORF">GCM10010470_01490</name>
</gene>
<dbReference type="PROSITE" id="PS00108">
    <property type="entry name" value="PROTEIN_KINASE_ST"/>
    <property type="match status" value="1"/>
</dbReference>
<keyword evidence="2" id="KW-0723">Serine/threonine-protein kinase</keyword>
<dbReference type="SMART" id="SM00220">
    <property type="entry name" value="S_TKc"/>
    <property type="match status" value="1"/>
</dbReference>
<dbReference type="InterPro" id="IPR000719">
    <property type="entry name" value="Prot_kinase_dom"/>
</dbReference>
<evidence type="ECO:0000256" key="7">
    <source>
        <dbReference type="SAM" id="MobiDB-lite"/>
    </source>
</evidence>
<dbReference type="CDD" id="cd14014">
    <property type="entry name" value="STKc_PknB_like"/>
    <property type="match status" value="1"/>
</dbReference>
<dbReference type="SUPFAM" id="SSF56112">
    <property type="entry name" value="Protein kinase-like (PK-like)"/>
    <property type="match status" value="1"/>
</dbReference>
<dbReference type="RefSeq" id="WP_344677335.1">
    <property type="nucleotide sequence ID" value="NZ_BAAAUX010000001.1"/>
</dbReference>
<evidence type="ECO:0000256" key="4">
    <source>
        <dbReference type="ARBA" id="ARBA00022741"/>
    </source>
</evidence>
<evidence type="ECO:0000313" key="9">
    <source>
        <dbReference type="EMBL" id="GAA2773488.1"/>
    </source>
</evidence>
<dbReference type="Proteomes" id="UP001500979">
    <property type="component" value="Unassembled WGS sequence"/>
</dbReference>
<dbReference type="Gene3D" id="1.10.510.10">
    <property type="entry name" value="Transferase(Phosphotransferase) domain 1"/>
    <property type="match status" value="1"/>
</dbReference>
<reference evidence="9 10" key="1">
    <citation type="journal article" date="2019" name="Int. J. Syst. Evol. Microbiol.">
        <title>The Global Catalogue of Microorganisms (GCM) 10K type strain sequencing project: providing services to taxonomists for standard genome sequencing and annotation.</title>
        <authorList>
            <consortium name="The Broad Institute Genomics Platform"/>
            <consortium name="The Broad Institute Genome Sequencing Center for Infectious Disease"/>
            <person name="Wu L."/>
            <person name="Ma J."/>
        </authorList>
    </citation>
    <scope>NUCLEOTIDE SEQUENCE [LARGE SCALE GENOMIC DNA]</scope>
    <source>
        <strain evidence="9 10">JCM 9383</strain>
    </source>
</reference>
<proteinExistence type="predicted"/>
<dbReference type="InterPro" id="IPR008271">
    <property type="entry name" value="Ser/Thr_kinase_AS"/>
</dbReference>